<evidence type="ECO:0000313" key="4">
    <source>
        <dbReference type="EMBL" id="CAE6492216.1"/>
    </source>
</evidence>
<dbReference type="Pfam" id="PF13181">
    <property type="entry name" value="TPR_8"/>
    <property type="match status" value="1"/>
</dbReference>
<sequence>MDTKQAGDTPGRFGNKEHDGDHLDNLDDDKAIELLTQAVSLTPNCDTSLTQQLDNLGRAHNARYQRLGMLDDLVHAIMYKSRAVSLSKDNPTLATRLESLSSAYTTRFQRLGESDDLEKAISYGTQALSIVSEGDPDLPKYLENLGTSHETRFQCLGELGDIEKAIEYLTHAVSLTPDSHPDLLRKLEGLGRAHETRFQCLKKFDDSEKALDYQTRVLLLTPEGHPDLPKRLENLGSLRLDKYKLLGQPEDIKAAVDYMARAVSMTPDDHVDMCQRSINLGVGYLLHFECSKVLDDLEQAIIYISSAVLLTPEGHPVLPENLCILGRARQLQFQESGQIEHLHNSLDCFRKSANYTVAHPRRRFDAARQWARLAAKYDIPDFLEAYQTTIDLIPHFVWLGTTVAQRYEDIRNLNDLAVEAASVAIGANNNALALEWLENARCVVWSQLLFLRPPLDHLRSNHPNLADRIQKVATVLHDASLSSSIPSDTRERQTANQQRRRLALEYDHLILQTRSLSGLEDFLKPKQAAELIHFARQGPVTVINCHETRCDALIISPGQTEVARVPLSQSTYKNAQHARAQMETSFKSMGVRERGPRSPSQIYVNDGVGDVLATLWEDVAKPILDFLGYTYKSTADEMPHITWCPTGILSSLPIHAAGDYDQPHSTVFDYVISSYTPSLAALLSPAPRSSNVKPRILVVGQEATPGHSPLPGTVQELAHIRDHANNKFELSQILNNNATAPAVLDAMEQHDWAHFACHAHQNVQDPTKSGFFLYESILDLDSITRPLFGQKGLAFLSACQTAASDENIPDEAVHLASGMLMAGYSSVIATMWSVLDDDAPFVADKVYGQLMQTGKVGNGEGARALHNAMTELRAKVGVKEFGRWVPYIHIGS</sequence>
<organism evidence="4 5">
    <name type="scientific">Rhizoctonia solani</name>
    <dbReference type="NCBI Taxonomy" id="456999"/>
    <lineage>
        <taxon>Eukaryota</taxon>
        <taxon>Fungi</taxon>
        <taxon>Dikarya</taxon>
        <taxon>Basidiomycota</taxon>
        <taxon>Agaricomycotina</taxon>
        <taxon>Agaricomycetes</taxon>
        <taxon>Cantharellales</taxon>
        <taxon>Ceratobasidiaceae</taxon>
        <taxon>Rhizoctonia</taxon>
    </lineage>
</organism>
<dbReference type="PANTHER" id="PTHR19959:SF119">
    <property type="entry name" value="FUNGAL LIPASE-LIKE DOMAIN-CONTAINING PROTEIN"/>
    <property type="match status" value="1"/>
</dbReference>
<dbReference type="InterPro" id="IPR019734">
    <property type="entry name" value="TPR_rpt"/>
</dbReference>
<proteinExistence type="predicted"/>
<reference evidence="4" key="1">
    <citation type="submission" date="2021-01" db="EMBL/GenBank/DDBJ databases">
        <authorList>
            <person name="Kaushik A."/>
        </authorList>
    </citation>
    <scope>NUCLEOTIDE SEQUENCE</scope>
    <source>
        <strain evidence="4">AG4-R118</strain>
        <strain evidence="3">AG4-RS23</strain>
    </source>
</reference>
<evidence type="ECO:0000313" key="5">
    <source>
        <dbReference type="Proteomes" id="UP000663888"/>
    </source>
</evidence>
<dbReference type="SUPFAM" id="SSF48452">
    <property type="entry name" value="TPR-like"/>
    <property type="match status" value="1"/>
</dbReference>
<feature type="region of interest" description="Disordered" evidence="1">
    <location>
        <begin position="1"/>
        <end position="25"/>
    </location>
</feature>
<dbReference type="AlphaFoldDB" id="A0A8H3CV14"/>
<evidence type="ECO:0000313" key="3">
    <source>
        <dbReference type="EMBL" id="CAE6428814.1"/>
    </source>
</evidence>
<gene>
    <name evidence="4" type="ORF">RDB_LOCUS141911</name>
    <name evidence="3" type="ORF">RDB_LOCUS23385</name>
</gene>
<dbReference type="InterPro" id="IPR011990">
    <property type="entry name" value="TPR-like_helical_dom_sf"/>
</dbReference>
<dbReference type="PANTHER" id="PTHR19959">
    <property type="entry name" value="KINESIN LIGHT CHAIN"/>
    <property type="match status" value="1"/>
</dbReference>
<dbReference type="Proteomes" id="UP000663861">
    <property type="component" value="Unassembled WGS sequence"/>
</dbReference>
<feature type="compositionally biased region" description="Basic and acidic residues" evidence="1">
    <location>
        <begin position="14"/>
        <end position="25"/>
    </location>
</feature>
<protein>
    <recommendedName>
        <fullName evidence="2">CHAT domain-containing protein</fullName>
    </recommendedName>
</protein>
<dbReference type="Pfam" id="PF12770">
    <property type="entry name" value="CHAT"/>
    <property type="match status" value="1"/>
</dbReference>
<dbReference type="InterPro" id="IPR024983">
    <property type="entry name" value="CHAT_dom"/>
</dbReference>
<accession>A0A8H3CV14</accession>
<evidence type="ECO:0000259" key="2">
    <source>
        <dbReference type="Pfam" id="PF12770"/>
    </source>
</evidence>
<name>A0A8H3CV14_9AGAM</name>
<dbReference type="Proteomes" id="UP000663888">
    <property type="component" value="Unassembled WGS sequence"/>
</dbReference>
<dbReference type="EMBL" id="CAJMWX010001497">
    <property type="protein sequence ID" value="CAE6492216.1"/>
    <property type="molecule type" value="Genomic_DNA"/>
</dbReference>
<feature type="domain" description="CHAT" evidence="2">
    <location>
        <begin position="611"/>
        <end position="892"/>
    </location>
</feature>
<dbReference type="Gene3D" id="1.25.40.10">
    <property type="entry name" value="Tetratricopeptide repeat domain"/>
    <property type="match status" value="2"/>
</dbReference>
<comment type="caution">
    <text evidence="4">The sequence shown here is derived from an EMBL/GenBank/DDBJ whole genome shotgun (WGS) entry which is preliminary data.</text>
</comment>
<evidence type="ECO:0000256" key="1">
    <source>
        <dbReference type="SAM" id="MobiDB-lite"/>
    </source>
</evidence>
<dbReference type="EMBL" id="CAJMWY010000336">
    <property type="protein sequence ID" value="CAE6428814.1"/>
    <property type="molecule type" value="Genomic_DNA"/>
</dbReference>